<dbReference type="InterPro" id="IPR001752">
    <property type="entry name" value="Kinesin_motor_dom"/>
</dbReference>
<evidence type="ECO:0000256" key="2">
    <source>
        <dbReference type="ARBA" id="ARBA00022490"/>
    </source>
</evidence>
<dbReference type="CDD" id="cd00106">
    <property type="entry name" value="KISc"/>
    <property type="match status" value="1"/>
</dbReference>
<evidence type="ECO:0000256" key="3">
    <source>
        <dbReference type="ARBA" id="ARBA00022741"/>
    </source>
</evidence>
<keyword evidence="10" id="KW-1185">Reference proteome</keyword>
<name>A0ABM1MHD0_NICVS</name>
<keyword evidence="2" id="KW-0963">Cytoplasm</keyword>
<dbReference type="PANTHER" id="PTHR47969:SF15">
    <property type="entry name" value="CHROMOSOME-ASSOCIATED KINESIN KIF4A-RELATED"/>
    <property type="match status" value="1"/>
</dbReference>
<dbReference type="InterPro" id="IPR027640">
    <property type="entry name" value="Kinesin-like_fam"/>
</dbReference>
<feature type="binding site" evidence="7">
    <location>
        <begin position="85"/>
        <end position="92"/>
    </location>
    <ligand>
        <name>ATP</name>
        <dbReference type="ChEBI" id="CHEBI:30616"/>
    </ligand>
</feature>
<dbReference type="SMART" id="SM00129">
    <property type="entry name" value="KISc"/>
    <property type="match status" value="1"/>
</dbReference>
<keyword evidence="7" id="KW-0505">Motor protein</keyword>
<proteinExistence type="inferred from homology"/>
<comment type="subcellular location">
    <subcellularLocation>
        <location evidence="1">Cytoplasm</location>
        <location evidence="1">Cytoskeleton</location>
    </subcellularLocation>
</comment>
<accession>A0ABM1MHD0</accession>
<organism evidence="10 11">
    <name type="scientific">Nicrophorus vespilloides</name>
    <name type="common">Boreal carrion beetle</name>
    <dbReference type="NCBI Taxonomy" id="110193"/>
    <lineage>
        <taxon>Eukaryota</taxon>
        <taxon>Metazoa</taxon>
        <taxon>Ecdysozoa</taxon>
        <taxon>Arthropoda</taxon>
        <taxon>Hexapoda</taxon>
        <taxon>Insecta</taxon>
        <taxon>Pterygota</taxon>
        <taxon>Neoptera</taxon>
        <taxon>Endopterygota</taxon>
        <taxon>Coleoptera</taxon>
        <taxon>Polyphaga</taxon>
        <taxon>Staphyliniformia</taxon>
        <taxon>Silphidae</taxon>
        <taxon>Nicrophorinae</taxon>
        <taxon>Nicrophorus</taxon>
    </lineage>
</organism>
<dbReference type="RefSeq" id="XP_017773980.1">
    <property type="nucleotide sequence ID" value="XM_017918491.1"/>
</dbReference>
<dbReference type="SUPFAM" id="SSF47781">
    <property type="entry name" value="RuvA domain 2-like"/>
    <property type="match status" value="1"/>
</dbReference>
<keyword evidence="3 7" id="KW-0547">Nucleotide-binding</keyword>
<dbReference type="InterPro" id="IPR010994">
    <property type="entry name" value="RuvA_2-like"/>
</dbReference>
<evidence type="ECO:0000256" key="7">
    <source>
        <dbReference type="PROSITE-ProRule" id="PRU00283"/>
    </source>
</evidence>
<dbReference type="PRINTS" id="PR00380">
    <property type="entry name" value="KINESINHEAVY"/>
</dbReference>
<gene>
    <name evidence="11" type="primary">LOC108560808</name>
</gene>
<dbReference type="Proteomes" id="UP000695000">
    <property type="component" value="Unplaced"/>
</dbReference>
<dbReference type="InterPro" id="IPR036961">
    <property type="entry name" value="Kinesin_motor_dom_sf"/>
</dbReference>
<dbReference type="SUPFAM" id="SSF52540">
    <property type="entry name" value="P-loop containing nucleoside triphosphate hydrolases"/>
    <property type="match status" value="1"/>
</dbReference>
<feature type="region of interest" description="Disordered" evidence="8">
    <location>
        <begin position="520"/>
        <end position="551"/>
    </location>
</feature>
<sequence length="639" mass="71875">MEQEKTEDFVNVAIRVRPNPRFEEECLQIIPGEYPALHIPDRQQTFSFDNIFSKNINQFEIYNAMVKPLVLRLVDGYNSTVFAYGQTGTGKTYTIGTNIENYNETDGGLIMRALNDLMVCTYVKKKVNIQISFYEIYNEKVYDLLTKVRSKVPLAVKGFNVVGLSKNKVDTLNDALILLSQGCKNRHTGDTRQNSNSSRSHAIFSIFCHVVSGEKETEAKLNLVDLAGCESIKKTGNFGVQFHEGISINKGLLNIGQVINALSTNQDHIPYRQSIITTILKDSLSKSNYITFIACVRATYEDMHETMQTLEFAQRAKKVKNRPELNTQILEQNKLMSAGPRGGRVIGTPKSSFRMQFKTPNSYSAAAINRPLRPLASSSMHENVLPQFCTPMGDQHPLHLSPIIMRCMDRMEDRILGKLETIVTKSIQGGKAVGPQFEKENLQMEVSKMVRNELQELKKLPFRVGDAAGANIVADYCQSNEKSIEKEETYMDFYNNIADETVSSTSAIFKVPQSTALPKKKLKTSSPISKPTRRSTRLSIRGAPAPQPKKTARRSLRLEKINISVATGSDKANVKNVMQVLNTGSQTDLLKLHTIGVKSAQKLIQFREIKGKFKKLSDLEEFPWRGTGYERFLQANFLN</sequence>
<feature type="domain" description="Kinesin motor" evidence="9">
    <location>
        <begin position="9"/>
        <end position="319"/>
    </location>
</feature>
<dbReference type="Gene3D" id="1.10.150.280">
    <property type="entry name" value="AF1531-like domain"/>
    <property type="match status" value="1"/>
</dbReference>
<evidence type="ECO:0000256" key="8">
    <source>
        <dbReference type="SAM" id="MobiDB-lite"/>
    </source>
</evidence>
<dbReference type="Pfam" id="PF00225">
    <property type="entry name" value="Kinesin"/>
    <property type="match status" value="1"/>
</dbReference>
<keyword evidence="4 7" id="KW-0067">ATP-binding</keyword>
<evidence type="ECO:0000313" key="11">
    <source>
        <dbReference type="RefSeq" id="XP_017773980.1"/>
    </source>
</evidence>
<reference evidence="11" key="1">
    <citation type="submission" date="2025-08" db="UniProtKB">
        <authorList>
            <consortium name="RefSeq"/>
        </authorList>
    </citation>
    <scope>IDENTIFICATION</scope>
    <source>
        <tissue evidence="11">Whole Larva</tissue>
    </source>
</reference>
<dbReference type="GeneID" id="108560808"/>
<keyword evidence="5" id="KW-0175">Coiled coil</keyword>
<evidence type="ECO:0000313" key="10">
    <source>
        <dbReference type="Proteomes" id="UP000695000"/>
    </source>
</evidence>
<protein>
    <submittedName>
        <fullName evidence="11">Kinesin-like protein Klp61F</fullName>
    </submittedName>
</protein>
<comment type="similarity">
    <text evidence="7">Belongs to the TRAFAC class myosin-kinesin ATPase superfamily. Kinesin family.</text>
</comment>
<dbReference type="Gene3D" id="3.40.850.10">
    <property type="entry name" value="Kinesin motor domain"/>
    <property type="match status" value="1"/>
</dbReference>
<evidence type="ECO:0000259" key="9">
    <source>
        <dbReference type="PROSITE" id="PS50067"/>
    </source>
</evidence>
<dbReference type="PROSITE" id="PS50067">
    <property type="entry name" value="KINESIN_MOTOR_2"/>
    <property type="match status" value="1"/>
</dbReference>
<evidence type="ECO:0000256" key="5">
    <source>
        <dbReference type="ARBA" id="ARBA00023054"/>
    </source>
</evidence>
<evidence type="ECO:0000256" key="1">
    <source>
        <dbReference type="ARBA" id="ARBA00004245"/>
    </source>
</evidence>
<evidence type="ECO:0000256" key="6">
    <source>
        <dbReference type="ARBA" id="ARBA00023212"/>
    </source>
</evidence>
<dbReference type="InterPro" id="IPR027417">
    <property type="entry name" value="P-loop_NTPase"/>
</dbReference>
<dbReference type="PANTHER" id="PTHR47969">
    <property type="entry name" value="CHROMOSOME-ASSOCIATED KINESIN KIF4A-RELATED"/>
    <property type="match status" value="1"/>
</dbReference>
<keyword evidence="6" id="KW-0206">Cytoskeleton</keyword>
<evidence type="ECO:0000256" key="4">
    <source>
        <dbReference type="ARBA" id="ARBA00022840"/>
    </source>
</evidence>